<evidence type="ECO:0000313" key="2">
    <source>
        <dbReference type="EMBL" id="KFA62522.1"/>
    </source>
</evidence>
<keyword evidence="3" id="KW-1185">Reference proteome</keyword>
<dbReference type="OMA" id="CSKRYGE"/>
<feature type="transmembrane region" description="Helical" evidence="1">
    <location>
        <begin position="80"/>
        <end position="98"/>
    </location>
</feature>
<dbReference type="OrthoDB" id="67965at2759"/>
<gene>
    <name evidence="2" type="ORF">S40285_10325</name>
</gene>
<dbReference type="Gene3D" id="1.20.120.1630">
    <property type="match status" value="1"/>
</dbReference>
<keyword evidence="1" id="KW-0472">Membrane</keyword>
<accession>A0A084QEY7</accession>
<dbReference type="Proteomes" id="UP000028524">
    <property type="component" value="Unassembled WGS sequence"/>
</dbReference>
<dbReference type="HOGENOM" id="CLU_065850_0_0_1"/>
<evidence type="ECO:0000313" key="3">
    <source>
        <dbReference type="Proteomes" id="UP000028524"/>
    </source>
</evidence>
<dbReference type="STRING" id="1283841.A0A084QEY7"/>
<evidence type="ECO:0000256" key="1">
    <source>
        <dbReference type="SAM" id="Phobius"/>
    </source>
</evidence>
<dbReference type="EMBL" id="KL660790">
    <property type="protein sequence ID" value="KFA62522.1"/>
    <property type="molecule type" value="Genomic_DNA"/>
</dbReference>
<proteinExistence type="predicted"/>
<feature type="transmembrane region" description="Helical" evidence="1">
    <location>
        <begin position="149"/>
        <end position="167"/>
    </location>
</feature>
<dbReference type="PANTHER" id="PTHR32251">
    <property type="entry name" value="3-OXO-5-ALPHA-STEROID 4-DEHYDROGENASE"/>
    <property type="match status" value="1"/>
</dbReference>
<dbReference type="AlphaFoldDB" id="A0A084QEY7"/>
<evidence type="ECO:0008006" key="4">
    <source>
        <dbReference type="Google" id="ProtNLM"/>
    </source>
</evidence>
<dbReference type="InterPro" id="IPR010721">
    <property type="entry name" value="UstE-like"/>
</dbReference>
<reference evidence="2 3" key="1">
    <citation type="journal article" date="2014" name="BMC Genomics">
        <title>Comparative genome sequencing reveals chemotype-specific gene clusters in the toxigenic black mold Stachybotrys.</title>
        <authorList>
            <person name="Semeiks J."/>
            <person name="Borek D."/>
            <person name="Otwinowski Z."/>
            <person name="Grishin N.V."/>
        </authorList>
    </citation>
    <scope>NUCLEOTIDE SEQUENCE [LARGE SCALE GENOMIC DNA]</scope>
    <source>
        <strain evidence="2 3">IBT 40285</strain>
    </source>
</reference>
<dbReference type="PANTHER" id="PTHR32251:SF15">
    <property type="entry name" value="3-OXO-5-ALPHA-STEROID 4-DEHYDROGENASE (DUF1295)"/>
    <property type="match status" value="1"/>
</dbReference>
<name>A0A084QEY7_STAC4</name>
<keyword evidence="1" id="KW-1133">Transmembrane helix</keyword>
<keyword evidence="1" id="KW-0812">Transmembrane</keyword>
<feature type="transmembrane region" description="Helical" evidence="1">
    <location>
        <begin position="105"/>
        <end position="129"/>
    </location>
</feature>
<protein>
    <recommendedName>
        <fullName evidence="4">Steroid 5-alpha reductase C-terminal domain-containing protein</fullName>
    </recommendedName>
</protein>
<dbReference type="InParanoid" id="A0A084QEY7"/>
<dbReference type="Pfam" id="PF06966">
    <property type="entry name" value="DUF1295"/>
    <property type="match status" value="1"/>
</dbReference>
<sequence length="266" mass="28659">MAKREEPRDLIRRGDLSSNPAGVLTFCGLRPLDTLLQYHLLAGSGEALLTKAGISTIAADSAFQPGIAVIDRLKLPLPHLVLLVMSAGATLKQIYWLVGLSRENFGAGAAVGVTLFNTVLNTANTMFFLASATSAVNGPSFPGVSSLGAYQVVGAAVYVLGILLETCSEYQRKAFKDDPANEGNVMRTGLWSLARHINYGGYVLWRGAYALAAWGLPGLVLLAGFQARDFATRGVPVLDEYCSKRYGEQWASFKRDVKWVLIPGVY</sequence>
<dbReference type="GO" id="GO:0016020">
    <property type="term" value="C:membrane"/>
    <property type="evidence" value="ECO:0007669"/>
    <property type="project" value="TreeGrafter"/>
</dbReference>
<organism evidence="2 3">
    <name type="scientific">Stachybotrys chlorohalonatus (strain IBT 40285)</name>
    <dbReference type="NCBI Taxonomy" id="1283841"/>
    <lineage>
        <taxon>Eukaryota</taxon>
        <taxon>Fungi</taxon>
        <taxon>Dikarya</taxon>
        <taxon>Ascomycota</taxon>
        <taxon>Pezizomycotina</taxon>
        <taxon>Sordariomycetes</taxon>
        <taxon>Hypocreomycetidae</taxon>
        <taxon>Hypocreales</taxon>
        <taxon>Stachybotryaceae</taxon>
        <taxon>Stachybotrys</taxon>
    </lineage>
</organism>